<dbReference type="PANTHER" id="PTHR44329:SF298">
    <property type="entry name" value="MIXED LINEAGE KINASE DOMAIN-LIKE PROTEIN"/>
    <property type="match status" value="1"/>
</dbReference>
<keyword evidence="6" id="KW-0808">Transferase</keyword>
<organism evidence="6 7">
    <name type="scientific">Gigaspora margarita</name>
    <dbReference type="NCBI Taxonomy" id="4874"/>
    <lineage>
        <taxon>Eukaryota</taxon>
        <taxon>Fungi</taxon>
        <taxon>Fungi incertae sedis</taxon>
        <taxon>Mucoromycota</taxon>
        <taxon>Glomeromycotina</taxon>
        <taxon>Glomeromycetes</taxon>
        <taxon>Diversisporales</taxon>
        <taxon>Gigasporaceae</taxon>
        <taxon>Gigaspora</taxon>
    </lineage>
</organism>
<reference evidence="6 7" key="1">
    <citation type="journal article" date="2019" name="Environ. Microbiol.">
        <title>At the nexus of three kingdoms: the genome of the mycorrhizal fungus Gigaspora margarita provides insights into plant, endobacterial and fungal interactions.</title>
        <authorList>
            <person name="Venice F."/>
            <person name="Ghignone S."/>
            <person name="Salvioli di Fossalunga A."/>
            <person name="Amselem J."/>
            <person name="Novero M."/>
            <person name="Xianan X."/>
            <person name="Sedzielewska Toro K."/>
            <person name="Morin E."/>
            <person name="Lipzen A."/>
            <person name="Grigoriev I.V."/>
            <person name="Henrissat B."/>
            <person name="Martin F.M."/>
            <person name="Bonfante P."/>
        </authorList>
    </citation>
    <scope>NUCLEOTIDE SEQUENCE [LARGE SCALE GENOMIC DNA]</scope>
    <source>
        <strain evidence="6 7">BEG34</strain>
    </source>
</reference>
<dbReference type="PROSITE" id="PS51886">
    <property type="entry name" value="TLDC"/>
    <property type="match status" value="1"/>
</dbReference>
<feature type="domain" description="Protein kinase" evidence="4">
    <location>
        <begin position="25"/>
        <end position="293"/>
    </location>
</feature>
<feature type="binding site" evidence="3">
    <location>
        <position position="54"/>
    </location>
    <ligand>
        <name>ATP</name>
        <dbReference type="ChEBI" id="CHEBI:30616"/>
    </ligand>
</feature>
<dbReference type="OrthoDB" id="2438600at2759"/>
<feature type="domain" description="TLDc" evidence="5">
    <location>
        <begin position="371"/>
        <end position="535"/>
    </location>
</feature>
<keyword evidence="1 3" id="KW-0547">Nucleotide-binding</keyword>
<evidence type="ECO:0000313" key="6">
    <source>
        <dbReference type="EMBL" id="KAF0519663.1"/>
    </source>
</evidence>
<dbReference type="GO" id="GO:0005524">
    <property type="term" value="F:ATP binding"/>
    <property type="evidence" value="ECO:0007669"/>
    <property type="project" value="UniProtKB-UniRule"/>
</dbReference>
<dbReference type="PRINTS" id="PR00109">
    <property type="entry name" value="TYRKINASE"/>
</dbReference>
<keyword evidence="7" id="KW-1185">Reference proteome</keyword>
<evidence type="ECO:0000256" key="2">
    <source>
        <dbReference type="ARBA" id="ARBA00022840"/>
    </source>
</evidence>
<evidence type="ECO:0000256" key="1">
    <source>
        <dbReference type="ARBA" id="ARBA00022741"/>
    </source>
</evidence>
<sequence>MATLNESLKEIIKENKLYVFDYNEFTNFEKIGSGGFGEVQKAYWKTRGYIVALKSLRVDIILGEKAIQEFIKELVILCSSSIRLHYHPNINQFSGIAIDYSNNYYYLILQYADGGNLRDYLKNNFEKLTWNDKLRIAKEIVRGLIHLHKSEQSIIHRDLHSKNILVHEGRMLIADFGMSKQLDVQSMSTNTATAQGMPAYMDPLYLIDHNYKRNEKSDIYSFGVILWEISSGHSPFPYKGRDELSIQVYMGLRETPVEGTPEKYVDLYMRCWDKDPEKRPDVQEVFDTLCGLMSEETEEHVPQAKALTIDVDIPPQLSPGASSDTNSSSDDVKSIPEIVKPLIKAQDDITSVTSVSNIIKLDHFALISSWINQTKSYKSFLKIFTPPKHYNITNFPYHFKLLIRGSRDGFSAPIFHRRCDNKGPTVTIIKVKDKDEILGGYNPFNWESPIESKYCYTTKSFIFSLDYNNLEHSIFSKAKHHESIKTGMHNGPYFRGDLCFSENFITGESYHLYYEKQIRSERKFSIGEYEVFQVIKYKQEG</sequence>
<protein>
    <submittedName>
        <fullName evidence="6">Kinase-like protein</fullName>
    </submittedName>
</protein>
<dbReference type="SUPFAM" id="SSF56112">
    <property type="entry name" value="Protein kinase-like (PK-like)"/>
    <property type="match status" value="1"/>
</dbReference>
<proteinExistence type="predicted"/>
<dbReference type="Gene3D" id="1.10.510.10">
    <property type="entry name" value="Transferase(Phosphotransferase) domain 1"/>
    <property type="match status" value="1"/>
</dbReference>
<evidence type="ECO:0000313" key="7">
    <source>
        <dbReference type="Proteomes" id="UP000439903"/>
    </source>
</evidence>
<dbReference type="Proteomes" id="UP000439903">
    <property type="component" value="Unassembled WGS sequence"/>
</dbReference>
<name>A0A8H4APD5_GIGMA</name>
<keyword evidence="2 3" id="KW-0067">ATP-binding</keyword>
<dbReference type="InterPro" id="IPR011009">
    <property type="entry name" value="Kinase-like_dom_sf"/>
</dbReference>
<dbReference type="Pfam" id="PF07714">
    <property type="entry name" value="PK_Tyr_Ser-Thr"/>
    <property type="match status" value="1"/>
</dbReference>
<accession>A0A8H4APD5</accession>
<dbReference type="PROSITE" id="PS00107">
    <property type="entry name" value="PROTEIN_KINASE_ATP"/>
    <property type="match status" value="1"/>
</dbReference>
<dbReference type="InterPro" id="IPR051681">
    <property type="entry name" value="Ser/Thr_Kinases-Pseudokinases"/>
</dbReference>
<evidence type="ECO:0000259" key="4">
    <source>
        <dbReference type="PROSITE" id="PS50011"/>
    </source>
</evidence>
<dbReference type="InterPro" id="IPR017441">
    <property type="entry name" value="Protein_kinase_ATP_BS"/>
</dbReference>
<evidence type="ECO:0000256" key="3">
    <source>
        <dbReference type="PROSITE-ProRule" id="PRU10141"/>
    </source>
</evidence>
<dbReference type="InterPro" id="IPR006571">
    <property type="entry name" value="TLDc_dom"/>
</dbReference>
<dbReference type="PROSITE" id="PS50011">
    <property type="entry name" value="PROTEIN_KINASE_DOM"/>
    <property type="match status" value="1"/>
</dbReference>
<dbReference type="AlphaFoldDB" id="A0A8H4APD5"/>
<evidence type="ECO:0000259" key="5">
    <source>
        <dbReference type="PROSITE" id="PS51886"/>
    </source>
</evidence>
<dbReference type="InterPro" id="IPR001245">
    <property type="entry name" value="Ser-Thr/Tyr_kinase_cat_dom"/>
</dbReference>
<dbReference type="GO" id="GO:0004674">
    <property type="term" value="F:protein serine/threonine kinase activity"/>
    <property type="evidence" value="ECO:0007669"/>
    <property type="project" value="TreeGrafter"/>
</dbReference>
<keyword evidence="6" id="KW-0418">Kinase</keyword>
<comment type="caution">
    <text evidence="6">The sequence shown here is derived from an EMBL/GenBank/DDBJ whole genome shotgun (WGS) entry which is preliminary data.</text>
</comment>
<dbReference type="InterPro" id="IPR000719">
    <property type="entry name" value="Prot_kinase_dom"/>
</dbReference>
<gene>
    <name evidence="6" type="ORF">F8M41_016517</name>
</gene>
<dbReference type="EMBL" id="WTPW01000360">
    <property type="protein sequence ID" value="KAF0519663.1"/>
    <property type="molecule type" value="Genomic_DNA"/>
</dbReference>
<dbReference type="Pfam" id="PF07534">
    <property type="entry name" value="TLD"/>
    <property type="match status" value="1"/>
</dbReference>
<dbReference type="PANTHER" id="PTHR44329">
    <property type="entry name" value="SERINE/THREONINE-PROTEIN KINASE TNNI3K-RELATED"/>
    <property type="match status" value="1"/>
</dbReference>